<feature type="region of interest" description="Disordered" evidence="1">
    <location>
        <begin position="25"/>
        <end position="59"/>
    </location>
</feature>
<organism evidence="2 3">
    <name type="scientific">Dibothriocephalus latus</name>
    <name type="common">Fish tapeworm</name>
    <name type="synonym">Diphyllobothrium latum</name>
    <dbReference type="NCBI Taxonomy" id="60516"/>
    <lineage>
        <taxon>Eukaryota</taxon>
        <taxon>Metazoa</taxon>
        <taxon>Spiralia</taxon>
        <taxon>Lophotrochozoa</taxon>
        <taxon>Platyhelminthes</taxon>
        <taxon>Cestoda</taxon>
        <taxon>Eucestoda</taxon>
        <taxon>Diphyllobothriidea</taxon>
        <taxon>Diphyllobothriidae</taxon>
        <taxon>Dibothriocephalus</taxon>
    </lineage>
</organism>
<dbReference type="AlphaFoldDB" id="A0A3P7LZL9"/>
<name>A0A3P7LZL9_DIBLA</name>
<accession>A0A3P7LZL9</accession>
<dbReference type="Proteomes" id="UP000281553">
    <property type="component" value="Unassembled WGS sequence"/>
</dbReference>
<sequence length="298" mass="32314">MTPDRLPHMQLVNIEVHVEDAAAATMNRPHGNYSSDSCRTEPIETAADSPKESNADGSNSGLALCPAAFKTTAGHLAPVEEISGYATSNEVETSASDARGSLSRTSQEKASGRGKRVKQTFRGDNSMSKAEKSINPVIGIVSALLPGRNVKRRSIWELRQKYPRLSKHSQSISSTSDALVQKETKLKRAAWKDKNGTGRSDESSDDFTHFHKVVLQEAMQNTKVTVEDRRRSSGQPRPILTTLIDTPTTVTISFARNAMEVAIGIDVNAVKVDKPGSGNKSATPSEAHVPLPIKQRMV</sequence>
<evidence type="ECO:0000256" key="1">
    <source>
        <dbReference type="SAM" id="MobiDB-lite"/>
    </source>
</evidence>
<protein>
    <submittedName>
        <fullName evidence="2">Uncharacterized protein</fullName>
    </submittedName>
</protein>
<reference evidence="2 3" key="1">
    <citation type="submission" date="2018-11" db="EMBL/GenBank/DDBJ databases">
        <authorList>
            <consortium name="Pathogen Informatics"/>
        </authorList>
    </citation>
    <scope>NUCLEOTIDE SEQUENCE [LARGE SCALE GENOMIC DNA]</scope>
</reference>
<feature type="region of interest" description="Disordered" evidence="1">
    <location>
        <begin position="88"/>
        <end position="128"/>
    </location>
</feature>
<evidence type="ECO:0000313" key="3">
    <source>
        <dbReference type="Proteomes" id="UP000281553"/>
    </source>
</evidence>
<dbReference type="EMBL" id="UYRU01051756">
    <property type="protein sequence ID" value="VDN11571.1"/>
    <property type="molecule type" value="Genomic_DNA"/>
</dbReference>
<evidence type="ECO:0000313" key="2">
    <source>
        <dbReference type="EMBL" id="VDN11571.1"/>
    </source>
</evidence>
<proteinExistence type="predicted"/>
<feature type="compositionally biased region" description="Polar residues" evidence="1">
    <location>
        <begin position="88"/>
        <end position="105"/>
    </location>
</feature>
<keyword evidence="3" id="KW-1185">Reference proteome</keyword>
<gene>
    <name evidence="2" type="ORF">DILT_LOCUS7402</name>
</gene>